<protein>
    <submittedName>
        <fullName evidence="1">Uncharacterized protein</fullName>
    </submittedName>
</protein>
<keyword evidence="2" id="KW-1185">Reference proteome</keyword>
<comment type="caution">
    <text evidence="1">The sequence shown here is derived from an EMBL/GenBank/DDBJ whole genome shotgun (WGS) entry which is preliminary data.</text>
</comment>
<dbReference type="OrthoDB" id="6983824at2"/>
<name>A0A3A6Q9R7_9VIBR</name>
<proteinExistence type="predicted"/>
<gene>
    <name evidence="1" type="ORF">DZ860_16695</name>
</gene>
<evidence type="ECO:0000313" key="1">
    <source>
        <dbReference type="EMBL" id="RJX68634.1"/>
    </source>
</evidence>
<evidence type="ECO:0000313" key="2">
    <source>
        <dbReference type="Proteomes" id="UP000273252"/>
    </source>
</evidence>
<accession>A0A3A6Q9R7</accession>
<dbReference type="AlphaFoldDB" id="A0A3A6Q9R7"/>
<dbReference type="RefSeq" id="WP_120033591.1">
    <property type="nucleotide sequence ID" value="NZ_QVMU01000019.1"/>
</dbReference>
<organism evidence="1 2">
    <name type="scientific">Vibrio sinensis</name>
    <dbReference type="NCBI Taxonomy" id="2302434"/>
    <lineage>
        <taxon>Bacteria</taxon>
        <taxon>Pseudomonadati</taxon>
        <taxon>Pseudomonadota</taxon>
        <taxon>Gammaproteobacteria</taxon>
        <taxon>Vibrionales</taxon>
        <taxon>Vibrionaceae</taxon>
        <taxon>Vibrio</taxon>
    </lineage>
</organism>
<sequence>MKIYKLRVTDAGYSDLTRDSFEEQTNLMPPWFDHQADKERHFAVCPACNNSTQIMNLYHESEPLYAKHNLSVTVGLQNEIALSYCPYYTKRPRLTLEARRVREDETSIQIMQCLIENFDKVAFLIKETIGLLYSKGQLQKMLDVYHNSRGWLYSGANLLNVPWIFLYQARSQNVAGMRIYKEEIRAAMLRYNDRLTFNEYNNVIFPKGEFIELNISFIHHKQTIVNERLTETLELNITGRKNVLVYSELITFHHERFSGLVNSKNEQFRQYDLVEMARSMLN</sequence>
<dbReference type="EMBL" id="QVMU01000019">
    <property type="protein sequence ID" value="RJX68634.1"/>
    <property type="molecule type" value="Genomic_DNA"/>
</dbReference>
<reference evidence="1 2" key="1">
    <citation type="submission" date="2018-08" db="EMBL/GenBank/DDBJ databases">
        <title>Vibrio isolated from the Eastern China Marginal Seas.</title>
        <authorList>
            <person name="Li Y."/>
        </authorList>
    </citation>
    <scope>NUCLEOTIDE SEQUENCE [LARGE SCALE GENOMIC DNA]</scope>
    <source>
        <strain evidence="1 2">BEI233</strain>
    </source>
</reference>
<dbReference type="Proteomes" id="UP000273252">
    <property type="component" value="Unassembled WGS sequence"/>
</dbReference>